<dbReference type="RefSeq" id="WP_015538758.1">
    <property type="nucleotide sequence ID" value="NZ_CABMMS010000003.1"/>
</dbReference>
<evidence type="ECO:0000256" key="3">
    <source>
        <dbReference type="ARBA" id="ARBA00005842"/>
    </source>
</evidence>
<evidence type="ECO:0000256" key="11">
    <source>
        <dbReference type="RuleBase" id="RU003783"/>
    </source>
</evidence>
<comment type="subunit">
    <text evidence="10">Monomer.</text>
</comment>
<dbReference type="OrthoDB" id="9776390at2"/>
<dbReference type="Proteomes" id="UP000254000">
    <property type="component" value="Unassembled WGS sequence"/>
</dbReference>
<dbReference type="InterPro" id="IPR027417">
    <property type="entry name" value="P-loop_NTPase"/>
</dbReference>
<dbReference type="Pfam" id="PF01715">
    <property type="entry name" value="IPPT"/>
    <property type="match status" value="1"/>
</dbReference>
<keyword evidence="7 10" id="KW-0067">ATP-binding</keyword>
<evidence type="ECO:0000256" key="5">
    <source>
        <dbReference type="ARBA" id="ARBA00022694"/>
    </source>
</evidence>
<gene>
    <name evidence="10" type="primary">miaA</name>
    <name evidence="14" type="ORF">C1877_07045</name>
</gene>
<evidence type="ECO:0000313" key="14">
    <source>
        <dbReference type="EMBL" id="RDB65853.1"/>
    </source>
</evidence>
<evidence type="ECO:0000256" key="12">
    <source>
        <dbReference type="RuleBase" id="RU003784"/>
    </source>
</evidence>
<feature type="site" description="Interaction with substrate tRNA" evidence="10">
    <location>
        <position position="125"/>
    </location>
</feature>
<comment type="caution">
    <text evidence="14">The sequence shown here is derived from an EMBL/GenBank/DDBJ whole genome shotgun (WGS) entry which is preliminary data.</text>
</comment>
<keyword evidence="8 10" id="KW-0460">Magnesium</keyword>
<dbReference type="PANTHER" id="PTHR11088:SF60">
    <property type="entry name" value="TRNA DIMETHYLALLYLTRANSFERASE"/>
    <property type="match status" value="1"/>
</dbReference>
<organism evidence="14 15">
    <name type="scientific">Gordonibacter pamelaeae</name>
    <dbReference type="NCBI Taxonomy" id="471189"/>
    <lineage>
        <taxon>Bacteria</taxon>
        <taxon>Bacillati</taxon>
        <taxon>Actinomycetota</taxon>
        <taxon>Coriobacteriia</taxon>
        <taxon>Eggerthellales</taxon>
        <taxon>Eggerthellaceae</taxon>
        <taxon>Gordonibacter</taxon>
    </lineage>
</organism>
<feature type="site" description="Interaction with substrate tRNA" evidence="10">
    <location>
        <position position="101"/>
    </location>
</feature>
<evidence type="ECO:0000256" key="2">
    <source>
        <dbReference type="ARBA" id="ARBA00003213"/>
    </source>
</evidence>
<feature type="binding site" evidence="10">
    <location>
        <begin position="11"/>
        <end position="18"/>
    </location>
    <ligand>
        <name>ATP</name>
        <dbReference type="ChEBI" id="CHEBI:30616"/>
    </ligand>
</feature>
<evidence type="ECO:0000256" key="6">
    <source>
        <dbReference type="ARBA" id="ARBA00022741"/>
    </source>
</evidence>
<name>A0A369M267_9ACTN</name>
<dbReference type="GO" id="GO:0052381">
    <property type="term" value="F:tRNA dimethylallyltransferase activity"/>
    <property type="evidence" value="ECO:0007669"/>
    <property type="project" value="UniProtKB-UniRule"/>
</dbReference>
<evidence type="ECO:0000256" key="8">
    <source>
        <dbReference type="ARBA" id="ARBA00022842"/>
    </source>
</evidence>
<keyword evidence="5 10" id="KW-0819">tRNA processing</keyword>
<evidence type="ECO:0000256" key="10">
    <source>
        <dbReference type="HAMAP-Rule" id="MF_00185"/>
    </source>
</evidence>
<dbReference type="InterPro" id="IPR039657">
    <property type="entry name" value="Dimethylallyltransferase"/>
</dbReference>
<comment type="similarity">
    <text evidence="3 10 13">Belongs to the IPP transferase family.</text>
</comment>
<dbReference type="Gene3D" id="1.10.20.140">
    <property type="match status" value="1"/>
</dbReference>
<evidence type="ECO:0000256" key="4">
    <source>
        <dbReference type="ARBA" id="ARBA00022679"/>
    </source>
</evidence>
<comment type="catalytic activity">
    <reaction evidence="9 10 11">
        <text>adenosine(37) in tRNA + dimethylallyl diphosphate = N(6)-dimethylallyladenosine(37) in tRNA + diphosphate</text>
        <dbReference type="Rhea" id="RHEA:26482"/>
        <dbReference type="Rhea" id="RHEA-COMP:10162"/>
        <dbReference type="Rhea" id="RHEA-COMP:10375"/>
        <dbReference type="ChEBI" id="CHEBI:33019"/>
        <dbReference type="ChEBI" id="CHEBI:57623"/>
        <dbReference type="ChEBI" id="CHEBI:74411"/>
        <dbReference type="ChEBI" id="CHEBI:74415"/>
        <dbReference type="EC" id="2.5.1.75"/>
    </reaction>
</comment>
<comment type="caution">
    <text evidence="10">Lacks conserved residue(s) required for the propagation of feature annotation.</text>
</comment>
<dbReference type="InterPro" id="IPR018022">
    <property type="entry name" value="IPT"/>
</dbReference>
<dbReference type="GO" id="GO:0005524">
    <property type="term" value="F:ATP binding"/>
    <property type="evidence" value="ECO:0007669"/>
    <property type="project" value="UniProtKB-UniRule"/>
</dbReference>
<protein>
    <recommendedName>
        <fullName evidence="10">tRNA dimethylallyltransferase</fullName>
        <ecNumber evidence="10">2.5.1.75</ecNumber>
    </recommendedName>
    <alternativeName>
        <fullName evidence="10">Dimethylallyl diphosphate:tRNA dimethylallyltransferase</fullName>
        <shortName evidence="10">DMAPP:tRNA dimethylallyltransferase</shortName>
        <shortName evidence="10">DMATase</shortName>
    </alternativeName>
    <alternativeName>
        <fullName evidence="10">Isopentenyl-diphosphate:tRNA isopentenyltransferase</fullName>
        <shortName evidence="10">IPP transferase</shortName>
        <shortName evidence="10">IPPT</shortName>
        <shortName evidence="10">IPTase</shortName>
    </alternativeName>
</protein>
<dbReference type="HAMAP" id="MF_00185">
    <property type="entry name" value="IPP_trans"/>
    <property type="match status" value="1"/>
</dbReference>
<keyword evidence="6 10" id="KW-0547">Nucleotide-binding</keyword>
<feature type="binding site" evidence="10">
    <location>
        <begin position="13"/>
        <end position="18"/>
    </location>
    <ligand>
        <name>substrate</name>
    </ligand>
</feature>
<dbReference type="Gene3D" id="3.40.50.300">
    <property type="entry name" value="P-loop containing nucleotide triphosphate hydrolases"/>
    <property type="match status" value="1"/>
</dbReference>
<sequence>MGADPVVCIVGPTASGKSALAQAVALALDGEVVSADSMQIYRGMDIGTGKLAPEERLVPHHGLDLADPGEPYSAALFQEYARACFRDIAARGKRAVLCGGTGLYVRAAIDAYEFPKGEQTGNPVREHYNRLANEQGSDVLWELLRERDPASAAIVPAADVKRVVRAFELLEEGTSLAEQRAKLADIPQLVPACFVGLSVEPAVLNARIDARVDGMFDAGLVDEVARLLQGGFRDGITAPQAIGYKEVVAALDGETTMEEAATRIKTATHRYAKRQRTWFRKDRRIRWIDANEPDVAAQAAEALDVLGDAVA</sequence>
<dbReference type="AlphaFoldDB" id="A0A369M267"/>
<comment type="function">
    <text evidence="2 10 12">Catalyzes the transfer of a dimethylallyl group onto the adenine at position 37 in tRNAs that read codons beginning with uridine, leading to the formation of N6-(dimethylallyl)adenosine (i(6)A).</text>
</comment>
<dbReference type="SUPFAM" id="SSF52540">
    <property type="entry name" value="P-loop containing nucleoside triphosphate hydrolases"/>
    <property type="match status" value="2"/>
</dbReference>
<proteinExistence type="inferred from homology"/>
<evidence type="ECO:0000256" key="1">
    <source>
        <dbReference type="ARBA" id="ARBA00001946"/>
    </source>
</evidence>
<dbReference type="EMBL" id="PPTS01000003">
    <property type="protein sequence ID" value="RDB65853.1"/>
    <property type="molecule type" value="Genomic_DNA"/>
</dbReference>
<reference evidence="14 15" key="1">
    <citation type="journal article" date="2018" name="Elife">
        <title>Discovery and characterization of a prevalent human gut bacterial enzyme sufficient for the inactivation of a family of plant toxins.</title>
        <authorList>
            <person name="Koppel N."/>
            <person name="Bisanz J.E."/>
            <person name="Pandelia M.E."/>
            <person name="Turnbaugh P.J."/>
            <person name="Balskus E.P."/>
        </authorList>
    </citation>
    <scope>NUCLEOTIDE SEQUENCE [LARGE SCALE GENOMIC DNA]</scope>
    <source>
        <strain evidence="14 15">3C</strain>
    </source>
</reference>
<accession>A0A369M267</accession>
<evidence type="ECO:0000313" key="15">
    <source>
        <dbReference type="Proteomes" id="UP000254000"/>
    </source>
</evidence>
<evidence type="ECO:0000256" key="9">
    <source>
        <dbReference type="ARBA" id="ARBA00049563"/>
    </source>
</evidence>
<dbReference type="EC" id="2.5.1.75" evidence="10"/>
<dbReference type="GeneID" id="78359456"/>
<dbReference type="PANTHER" id="PTHR11088">
    <property type="entry name" value="TRNA DIMETHYLALLYLTRANSFERASE"/>
    <property type="match status" value="1"/>
</dbReference>
<evidence type="ECO:0000256" key="13">
    <source>
        <dbReference type="RuleBase" id="RU003785"/>
    </source>
</evidence>
<keyword evidence="4 10" id="KW-0808">Transferase</keyword>
<comment type="cofactor">
    <cofactor evidence="1 10">
        <name>Mg(2+)</name>
        <dbReference type="ChEBI" id="CHEBI:18420"/>
    </cofactor>
</comment>
<evidence type="ECO:0000256" key="7">
    <source>
        <dbReference type="ARBA" id="ARBA00022840"/>
    </source>
</evidence>
<feature type="region of interest" description="Interaction with substrate tRNA" evidence="10">
    <location>
        <begin position="36"/>
        <end position="39"/>
    </location>
</feature>
<keyword evidence="15" id="KW-1185">Reference proteome</keyword>
<dbReference type="NCBIfam" id="TIGR00174">
    <property type="entry name" value="miaA"/>
    <property type="match status" value="1"/>
</dbReference>
<dbReference type="GO" id="GO:0006400">
    <property type="term" value="P:tRNA modification"/>
    <property type="evidence" value="ECO:0007669"/>
    <property type="project" value="TreeGrafter"/>
</dbReference>